<dbReference type="GO" id="GO:0005085">
    <property type="term" value="F:guanyl-nucleotide exchange factor activity"/>
    <property type="evidence" value="ECO:0007669"/>
    <property type="project" value="UniProtKB-KW"/>
</dbReference>
<dbReference type="Gene3D" id="1.20.900.10">
    <property type="entry name" value="Dbl homology (DH) domain"/>
    <property type="match status" value="1"/>
</dbReference>
<keyword evidence="8" id="KW-1185">Reference proteome</keyword>
<feature type="region of interest" description="Disordered" evidence="3">
    <location>
        <begin position="352"/>
        <end position="393"/>
    </location>
</feature>
<dbReference type="Proteomes" id="UP000070444">
    <property type="component" value="Unassembled WGS sequence"/>
</dbReference>
<evidence type="ECO:0000256" key="3">
    <source>
        <dbReference type="SAM" id="MobiDB-lite"/>
    </source>
</evidence>
<dbReference type="SMART" id="SM00036">
    <property type="entry name" value="CNH"/>
    <property type="match status" value="1"/>
</dbReference>
<keyword evidence="2" id="KW-0344">Guanine-nucleotide releasing factor</keyword>
<dbReference type="STRING" id="796925.A0A137PC84"/>
<dbReference type="InterPro" id="IPR035899">
    <property type="entry name" value="DBL_dom_sf"/>
</dbReference>
<dbReference type="PANTHER" id="PTHR46572:SF2">
    <property type="entry name" value="RHO1 GDP-GTP EXCHANGE PROTEIN 1-RELATED"/>
    <property type="match status" value="1"/>
</dbReference>
<dbReference type="OMA" id="VCYNEFA"/>
<dbReference type="Pfam" id="PF00621">
    <property type="entry name" value="RhoGEF"/>
    <property type="match status" value="1"/>
</dbReference>
<dbReference type="InterPro" id="IPR000219">
    <property type="entry name" value="DH_dom"/>
</dbReference>
<evidence type="ECO:0000313" key="8">
    <source>
        <dbReference type="Proteomes" id="UP000070444"/>
    </source>
</evidence>
<feature type="domain" description="DH" evidence="4">
    <location>
        <begin position="608"/>
        <end position="795"/>
    </location>
</feature>
<dbReference type="InterPro" id="IPR036390">
    <property type="entry name" value="WH_DNA-bd_sf"/>
</dbReference>
<reference evidence="7 8" key="1">
    <citation type="journal article" date="2015" name="Genome Biol. Evol.">
        <title>Phylogenomic analyses indicate that early fungi evolved digesting cell walls of algal ancestors of land plants.</title>
        <authorList>
            <person name="Chang Y."/>
            <person name="Wang S."/>
            <person name="Sekimoto S."/>
            <person name="Aerts A.L."/>
            <person name="Choi C."/>
            <person name="Clum A."/>
            <person name="LaButti K.M."/>
            <person name="Lindquist E.A."/>
            <person name="Yee Ngan C."/>
            <person name="Ohm R.A."/>
            <person name="Salamov A.A."/>
            <person name="Grigoriev I.V."/>
            <person name="Spatafora J.W."/>
            <person name="Berbee M.L."/>
        </authorList>
    </citation>
    <scope>NUCLEOTIDE SEQUENCE [LARGE SCALE GENOMIC DNA]</scope>
    <source>
        <strain evidence="7 8">NRRL 28638</strain>
    </source>
</reference>
<dbReference type="InterPro" id="IPR000591">
    <property type="entry name" value="DEP_dom"/>
</dbReference>
<dbReference type="CDD" id="cd00160">
    <property type="entry name" value="RhoGEF"/>
    <property type="match status" value="1"/>
</dbReference>
<evidence type="ECO:0000256" key="2">
    <source>
        <dbReference type="ARBA" id="ARBA00022658"/>
    </source>
</evidence>
<gene>
    <name evidence="7" type="ORF">CONCODRAFT_47418</name>
</gene>
<dbReference type="InterPro" id="IPR036388">
    <property type="entry name" value="WH-like_DNA-bd_sf"/>
</dbReference>
<dbReference type="Gene3D" id="2.30.29.30">
    <property type="entry name" value="Pleckstrin-homology domain (PH domain)/Phosphotyrosine-binding domain (PTB)"/>
    <property type="match status" value="1"/>
</dbReference>
<keyword evidence="1" id="KW-0597">Phosphoprotein</keyword>
<dbReference type="SUPFAM" id="SSF50729">
    <property type="entry name" value="PH domain-like"/>
    <property type="match status" value="1"/>
</dbReference>
<dbReference type="SUPFAM" id="SSF48065">
    <property type="entry name" value="DBL homology domain (DH-domain)"/>
    <property type="match status" value="1"/>
</dbReference>
<name>A0A137PC84_CONC2</name>
<dbReference type="SUPFAM" id="SSF46785">
    <property type="entry name" value="Winged helix' DNA-binding domain"/>
    <property type="match status" value="1"/>
</dbReference>
<dbReference type="InterPro" id="IPR041675">
    <property type="entry name" value="PH_5"/>
</dbReference>
<dbReference type="OrthoDB" id="2272012at2759"/>
<feature type="compositionally biased region" description="Basic and acidic residues" evidence="3">
    <location>
        <begin position="353"/>
        <end position="368"/>
    </location>
</feature>
<dbReference type="InterPro" id="IPR001180">
    <property type="entry name" value="CNH_dom"/>
</dbReference>
<dbReference type="SMART" id="SM00325">
    <property type="entry name" value="RhoGEF"/>
    <property type="match status" value="1"/>
</dbReference>
<evidence type="ECO:0000259" key="4">
    <source>
        <dbReference type="PROSITE" id="PS50010"/>
    </source>
</evidence>
<sequence length="1328" mass="148835">MSSKNEKGHASSNSQDNAKTSGISLINKFATFKSSNRNFKLNRVQKTTSLSPQAYDAFKISQENAFRGSGDSSACPTIEEFKDISSQLLLPELIDDSGLILLNRDKANAKAHFRSTSLNDKSSTKKELGVTTPKPLSNSIPTSPRWGLHLDANTSDYFANPETPQIISQDDDSITGESPPSTNTPPDESLCLKPLNIPHPLSPSKSTENLKRKSGRILLKMRSGPLKPQTTEQISNNNLISPDQRGQFLDLNRKISNKSNKSNMSTQSKSDAGSILSDISSDFGSDSAFLIPKAATTVNTPVVTTPTPKVKESGSDTFRHLPHSIFSSVSKTIESIPLIGKTYSEGHFSLLHHSRDKDKDKDKDKDSGSRNNTFSSKSSLLDAGNNKGSNKNFNSQTVISSPISISNSAPTTLTTTILPITERAKRYNLVKYPSFYSHIAYHFYYLVIESSFSNGTDYSTHFTGREAVNYLCTLLNTDDRDFALEVGQSLGSAGFFYHVANDLSLHDSYNDVYTFCKDYKEVESSTLTIPPELLPNGVVLKIAKCLSPTCNQGQKCYSPCCPNNQNLESSYPSPTDDKSSKKAKEKEALWETTVPPEILETISKQERKRQEIIFELIYTEKDFVKDLEILEKLFIQPLKSGNHLAEDIKESFLKDVFLNSNQLLKTSSVLAQSLSVVQEKFSIVPEIGHILLKHLSVFEPFKEFGANQVFSKRKLNKELKENPEFAKFVKERERLPECRKLPLQSFLGRPTTRLGRYPLLLEAILKCTPEGNPDLENIPLAIEGIKSVLSEINILAGQADNKVRLFDLHDSLVGPQEFIQELDLFSDNRKIIREGVLKKKSGVDTIEVNIILFDHCILLAKKRKHGKNSDSFDLKISKKPIPLDLLSGDFEDGQSNLRTPTNGSIPTVPTQFDPTPVKLNLFPLTLTHLGRNGFSQTFICQNQADKENWAEAISQQVEKFCQDKLLFQLDPLADRGLLQTLTINCSAIDPLKQFIVVGTEQGLYLKFNKEKNFEKILNTEKISQLTIIEEFNLVLLLSDKTLYNFPLNALQYNPQVIKKVMKKLSGHVSFFAVGECLQKTLICVVKSTNLSSTIKVFEPISTTKKSGGNQLGKTITLFNDKDKIKVFKEFYIPSESFSINFLKSKLCVGCAKGFEIVDLESLNTQGLLDPQDENLNFVLKLENVKPISFFRVKGRLFLLCYENFGFFVDHIGRLTCPELIMNWKGNPTEFSFLPPYILAFDPNFVEVRNVETGQIEQILPINQSKKLRTEHQQIHLVTNTNIPELKQLVKIEINSTHPNNIQFAVDAKEVKSQKRRGMVGTQKPKITF</sequence>
<dbReference type="EMBL" id="KQ964450">
    <property type="protein sequence ID" value="KXN72582.1"/>
    <property type="molecule type" value="Genomic_DNA"/>
</dbReference>
<feature type="domain" description="CNH" evidence="6">
    <location>
        <begin position="980"/>
        <end position="1274"/>
    </location>
</feature>
<dbReference type="PROSITE" id="PS50219">
    <property type="entry name" value="CNH"/>
    <property type="match status" value="1"/>
</dbReference>
<dbReference type="PANTHER" id="PTHR46572">
    <property type="entry name" value="RHO1 GDP-GTP EXCHANGE PROTEIN 1-RELATED"/>
    <property type="match status" value="1"/>
</dbReference>
<feature type="domain" description="DEP" evidence="5">
    <location>
        <begin position="462"/>
        <end position="517"/>
    </location>
</feature>
<dbReference type="PROSITE" id="PS50010">
    <property type="entry name" value="DH_2"/>
    <property type="match status" value="1"/>
</dbReference>
<dbReference type="Gene3D" id="1.10.10.10">
    <property type="entry name" value="Winged helix-like DNA-binding domain superfamily/Winged helix DNA-binding domain"/>
    <property type="match status" value="1"/>
</dbReference>
<feature type="compositionally biased region" description="Polar residues" evidence="3">
    <location>
        <begin position="175"/>
        <end position="186"/>
    </location>
</feature>
<dbReference type="Pfam" id="PF15405">
    <property type="entry name" value="PH_5"/>
    <property type="match status" value="1"/>
</dbReference>
<dbReference type="InterPro" id="IPR052233">
    <property type="entry name" value="Rho-type_GEFs"/>
</dbReference>
<feature type="compositionally biased region" description="Low complexity" evidence="3">
    <location>
        <begin position="384"/>
        <end position="393"/>
    </location>
</feature>
<evidence type="ECO:0000313" key="7">
    <source>
        <dbReference type="EMBL" id="KXN72582.1"/>
    </source>
</evidence>
<accession>A0A137PC84</accession>
<feature type="compositionally biased region" description="Polar residues" evidence="3">
    <location>
        <begin position="369"/>
        <end position="379"/>
    </location>
</feature>
<feature type="region of interest" description="Disordered" evidence="3">
    <location>
        <begin position="113"/>
        <end position="190"/>
    </location>
</feature>
<dbReference type="GO" id="GO:0035556">
    <property type="term" value="P:intracellular signal transduction"/>
    <property type="evidence" value="ECO:0007669"/>
    <property type="project" value="InterPro"/>
</dbReference>
<evidence type="ECO:0000259" key="5">
    <source>
        <dbReference type="PROSITE" id="PS50186"/>
    </source>
</evidence>
<dbReference type="Pfam" id="PF00610">
    <property type="entry name" value="DEP"/>
    <property type="match status" value="1"/>
</dbReference>
<proteinExistence type="predicted"/>
<dbReference type="SMART" id="SM00233">
    <property type="entry name" value="PH"/>
    <property type="match status" value="1"/>
</dbReference>
<evidence type="ECO:0000259" key="6">
    <source>
        <dbReference type="PROSITE" id="PS50219"/>
    </source>
</evidence>
<dbReference type="InterPro" id="IPR011993">
    <property type="entry name" value="PH-like_dom_sf"/>
</dbReference>
<dbReference type="InterPro" id="IPR001849">
    <property type="entry name" value="PH_domain"/>
</dbReference>
<dbReference type="PROSITE" id="PS50186">
    <property type="entry name" value="DEP"/>
    <property type="match status" value="1"/>
</dbReference>
<organism evidence="7 8">
    <name type="scientific">Conidiobolus coronatus (strain ATCC 28846 / CBS 209.66 / NRRL 28638)</name>
    <name type="common">Delacroixia coronata</name>
    <dbReference type="NCBI Taxonomy" id="796925"/>
    <lineage>
        <taxon>Eukaryota</taxon>
        <taxon>Fungi</taxon>
        <taxon>Fungi incertae sedis</taxon>
        <taxon>Zoopagomycota</taxon>
        <taxon>Entomophthoromycotina</taxon>
        <taxon>Entomophthoromycetes</taxon>
        <taxon>Entomophthorales</taxon>
        <taxon>Ancylistaceae</taxon>
        <taxon>Conidiobolus</taxon>
    </lineage>
</organism>
<protein>
    <submittedName>
        <fullName evidence="7">CNH-domain-containing protein</fullName>
    </submittedName>
</protein>
<dbReference type="Pfam" id="PF00780">
    <property type="entry name" value="CNH"/>
    <property type="match status" value="1"/>
</dbReference>
<feature type="compositionally biased region" description="Polar residues" evidence="3">
    <location>
        <begin position="152"/>
        <end position="168"/>
    </location>
</feature>
<evidence type="ECO:0000256" key="1">
    <source>
        <dbReference type="ARBA" id="ARBA00022553"/>
    </source>
</evidence>